<keyword evidence="3" id="KW-1185">Reference proteome</keyword>
<keyword evidence="1" id="KW-0472">Membrane</keyword>
<dbReference type="Proteomes" id="UP001139319">
    <property type="component" value="Unassembled WGS sequence"/>
</dbReference>
<accession>A0A9X2HVC4</accession>
<reference evidence="2" key="1">
    <citation type="submission" date="2022-05" db="EMBL/GenBank/DDBJ databases">
        <authorList>
            <person name="Sun H.-N."/>
        </authorList>
    </citation>
    <scope>NUCLEOTIDE SEQUENCE</scope>
    <source>
        <strain evidence="2">HB14</strain>
    </source>
</reference>
<dbReference type="AlphaFoldDB" id="A0A9X2HVC4"/>
<proteinExistence type="predicted"/>
<feature type="transmembrane region" description="Helical" evidence="1">
    <location>
        <begin position="160"/>
        <end position="178"/>
    </location>
</feature>
<gene>
    <name evidence="2" type="ORF">M6D89_00220</name>
</gene>
<evidence type="ECO:0000313" key="2">
    <source>
        <dbReference type="EMBL" id="MCP8897714.1"/>
    </source>
</evidence>
<name>A0A9X2HVC4_9GAMM</name>
<sequence length="179" mass="19049">MILALLGCALACIGLAALFAAWRLKRRTPLLTWAGWVLIGAGAAAWSRAQGAEFGISFTLITLALAAWAVTIGNQDSRRQKVKPQIRTPLQWANARQVGLQLWRVFTVVLLSGLVSVALLVALAKLLPLSNVNAMVLAALVSPVVWGAAAYWLLADPRPLRPPVSLLVAGLVSGVIIML</sequence>
<keyword evidence="1" id="KW-1133">Transmembrane helix</keyword>
<feature type="transmembrane region" description="Helical" evidence="1">
    <location>
        <begin position="54"/>
        <end position="73"/>
    </location>
</feature>
<reference evidence="2" key="2">
    <citation type="submission" date="2023-01" db="EMBL/GenBank/DDBJ databases">
        <title>Gilvimarinus xylanilyticus HB14 isolated from Caulerpa lentillifera aquaculture base in Hainan, China.</title>
        <authorList>
            <person name="Zhang Y.-J."/>
        </authorList>
    </citation>
    <scope>NUCLEOTIDE SEQUENCE</scope>
    <source>
        <strain evidence="2">HB14</strain>
    </source>
</reference>
<feature type="transmembrane region" description="Helical" evidence="1">
    <location>
        <begin position="30"/>
        <end position="47"/>
    </location>
</feature>
<organism evidence="2 3">
    <name type="scientific">Gilvimarinus xylanilyticus</name>
    <dbReference type="NCBI Taxonomy" id="2944139"/>
    <lineage>
        <taxon>Bacteria</taxon>
        <taxon>Pseudomonadati</taxon>
        <taxon>Pseudomonadota</taxon>
        <taxon>Gammaproteobacteria</taxon>
        <taxon>Cellvibrionales</taxon>
        <taxon>Cellvibrionaceae</taxon>
        <taxon>Gilvimarinus</taxon>
    </lineage>
</organism>
<comment type="caution">
    <text evidence="2">The sequence shown here is derived from an EMBL/GenBank/DDBJ whole genome shotgun (WGS) entry which is preliminary data.</text>
</comment>
<feature type="transmembrane region" description="Helical" evidence="1">
    <location>
        <begin position="102"/>
        <end position="123"/>
    </location>
</feature>
<dbReference type="EMBL" id="JAMFTH010000001">
    <property type="protein sequence ID" value="MCP8897714.1"/>
    <property type="molecule type" value="Genomic_DNA"/>
</dbReference>
<protein>
    <submittedName>
        <fullName evidence="2">Uncharacterized protein</fullName>
    </submittedName>
</protein>
<keyword evidence="1" id="KW-0812">Transmembrane</keyword>
<evidence type="ECO:0000313" key="3">
    <source>
        <dbReference type="Proteomes" id="UP001139319"/>
    </source>
</evidence>
<evidence type="ECO:0000256" key="1">
    <source>
        <dbReference type="SAM" id="Phobius"/>
    </source>
</evidence>
<feature type="transmembrane region" description="Helical" evidence="1">
    <location>
        <begin position="135"/>
        <end position="154"/>
    </location>
</feature>
<dbReference type="RefSeq" id="WP_253966016.1">
    <property type="nucleotide sequence ID" value="NZ_JAMFTH010000001.1"/>
</dbReference>